<protein>
    <submittedName>
        <fullName evidence="1">Uncharacterized protein</fullName>
    </submittedName>
</protein>
<accession>A0AAD4HPD2</accession>
<gene>
    <name evidence="1" type="ORF">F5891DRAFT_976154</name>
</gene>
<name>A0AAD4HPD2_9AGAM</name>
<evidence type="ECO:0000313" key="1">
    <source>
        <dbReference type="EMBL" id="KAG1905175.1"/>
    </source>
</evidence>
<dbReference type="RefSeq" id="XP_041230750.1">
    <property type="nucleotide sequence ID" value="XM_041376584.1"/>
</dbReference>
<dbReference type="AlphaFoldDB" id="A0AAD4HPD2"/>
<proteinExistence type="predicted"/>
<reference evidence="1" key="1">
    <citation type="journal article" date="2020" name="New Phytol.">
        <title>Comparative genomics reveals dynamic genome evolution in host specialist ectomycorrhizal fungi.</title>
        <authorList>
            <person name="Lofgren L.A."/>
            <person name="Nguyen N.H."/>
            <person name="Vilgalys R."/>
            <person name="Ruytinx J."/>
            <person name="Liao H.L."/>
            <person name="Branco S."/>
            <person name="Kuo A."/>
            <person name="LaButti K."/>
            <person name="Lipzen A."/>
            <person name="Andreopoulos W."/>
            <person name="Pangilinan J."/>
            <person name="Riley R."/>
            <person name="Hundley H."/>
            <person name="Na H."/>
            <person name="Barry K."/>
            <person name="Grigoriev I.V."/>
            <person name="Stajich J.E."/>
            <person name="Kennedy P.G."/>
        </authorList>
    </citation>
    <scope>NUCLEOTIDE SEQUENCE</scope>
    <source>
        <strain evidence="1">FC203</strain>
    </source>
</reference>
<dbReference type="EMBL" id="JABBWK010000007">
    <property type="protein sequence ID" value="KAG1905175.1"/>
    <property type="molecule type" value="Genomic_DNA"/>
</dbReference>
<dbReference type="GeneID" id="64670882"/>
<organism evidence="1 2">
    <name type="scientific">Suillus fuscotomentosus</name>
    <dbReference type="NCBI Taxonomy" id="1912939"/>
    <lineage>
        <taxon>Eukaryota</taxon>
        <taxon>Fungi</taxon>
        <taxon>Dikarya</taxon>
        <taxon>Basidiomycota</taxon>
        <taxon>Agaricomycotina</taxon>
        <taxon>Agaricomycetes</taxon>
        <taxon>Agaricomycetidae</taxon>
        <taxon>Boletales</taxon>
        <taxon>Suillineae</taxon>
        <taxon>Suillaceae</taxon>
        <taxon>Suillus</taxon>
    </lineage>
</organism>
<sequence length="170" mass="19137">MTINLRALSTKASGLADDILHQHHDDARPGTCGMDFYELLEAITSLNPTNSETKLVMDLARAKREVFRAQKALAECLLQENEVLLSLLRFRVDVTGKTLDDADMGLGMAGLIYLQDNAKVIISVPVQKIHYLLRQKVQVATLSLSSLTDLFVMNCLHYYMSHYDISLVYY</sequence>
<evidence type="ECO:0000313" key="2">
    <source>
        <dbReference type="Proteomes" id="UP001195769"/>
    </source>
</evidence>
<dbReference type="Proteomes" id="UP001195769">
    <property type="component" value="Unassembled WGS sequence"/>
</dbReference>
<comment type="caution">
    <text evidence="1">The sequence shown here is derived from an EMBL/GenBank/DDBJ whole genome shotgun (WGS) entry which is preliminary data.</text>
</comment>
<keyword evidence="2" id="KW-1185">Reference proteome</keyword>